<dbReference type="PANTHER" id="PTHR21261:SF15">
    <property type="entry name" value="BEATEN PATH IIIA, ISOFORM D-RELATED"/>
    <property type="match status" value="1"/>
</dbReference>
<evidence type="ECO:0000313" key="2">
    <source>
        <dbReference type="EMBL" id="KAE9532086.1"/>
    </source>
</evidence>
<evidence type="ECO:0000313" key="3">
    <source>
        <dbReference type="Proteomes" id="UP000475862"/>
    </source>
</evidence>
<dbReference type="InterPro" id="IPR013783">
    <property type="entry name" value="Ig-like_fold"/>
</dbReference>
<dbReference type="Pfam" id="PF07686">
    <property type="entry name" value="V-set"/>
    <property type="match status" value="1"/>
</dbReference>
<dbReference type="InterPro" id="IPR013106">
    <property type="entry name" value="Ig_V-set"/>
</dbReference>
<dbReference type="PROSITE" id="PS50835">
    <property type="entry name" value="IG_LIKE"/>
    <property type="match status" value="1"/>
</dbReference>
<gene>
    <name evidence="2" type="ORF">AGLY_010288</name>
</gene>
<reference evidence="2 3" key="1">
    <citation type="submission" date="2019-08" db="EMBL/GenBank/DDBJ databases">
        <title>The genome of the soybean aphid Biotype 1, its phylome, world population structure and adaptation to the North American continent.</title>
        <authorList>
            <person name="Giordano R."/>
            <person name="Donthu R.K."/>
            <person name="Hernandez A.G."/>
            <person name="Wright C.L."/>
            <person name="Zimin A.V."/>
        </authorList>
    </citation>
    <scope>NUCLEOTIDE SEQUENCE [LARGE SCALE GENOMIC DNA]</scope>
    <source>
        <tissue evidence="2">Whole aphids</tissue>
    </source>
</reference>
<dbReference type="EMBL" id="VYZN01000040">
    <property type="protein sequence ID" value="KAE9532086.1"/>
    <property type="molecule type" value="Genomic_DNA"/>
</dbReference>
<dbReference type="Proteomes" id="UP000475862">
    <property type="component" value="Unassembled WGS sequence"/>
</dbReference>
<evidence type="ECO:0000259" key="1">
    <source>
        <dbReference type="PROSITE" id="PS50835"/>
    </source>
</evidence>
<dbReference type="FunFam" id="2.60.40.10:FF:000437">
    <property type="entry name" value="Beat-IIIc, isoform A"/>
    <property type="match status" value="1"/>
</dbReference>
<name>A0A6G0TFJ5_APHGL</name>
<sequence>MILYVVTHGACTCKMLHDVSIHFALISVFPVTMDQNDKISDMSLGAVVCLVSFFIPPPFINNLKLLNVRIANHTILGSSTTLKCTFDLEGEHLYSVKWYKNGDEFFRYLPKSKPNIQVFEKSGIYIDIDKSNSTEVVLKSLELSSSGTYRCEVSAEAPSFQTVFQDRDMITVEEIPWISGLQHEYNVGETVNANCTSSKMEIHAQLVWYINNEKANSTVEQGPYYKKYFAGSGQLVTTVLGLSFTVTDGHYKNGEIYLKCAARLSTHYLLYSDEKIIRFTKRPPTESIISNQVKQAKMQENSISVQNTPNIIHMVCVLVFCLRNNRKMLVAY</sequence>
<dbReference type="PANTHER" id="PTHR21261">
    <property type="entry name" value="BEAT PROTEIN"/>
    <property type="match status" value="1"/>
</dbReference>
<organism evidence="2 3">
    <name type="scientific">Aphis glycines</name>
    <name type="common">Soybean aphid</name>
    <dbReference type="NCBI Taxonomy" id="307491"/>
    <lineage>
        <taxon>Eukaryota</taxon>
        <taxon>Metazoa</taxon>
        <taxon>Ecdysozoa</taxon>
        <taxon>Arthropoda</taxon>
        <taxon>Hexapoda</taxon>
        <taxon>Insecta</taxon>
        <taxon>Pterygota</taxon>
        <taxon>Neoptera</taxon>
        <taxon>Paraneoptera</taxon>
        <taxon>Hemiptera</taxon>
        <taxon>Sternorrhyncha</taxon>
        <taxon>Aphidomorpha</taxon>
        <taxon>Aphidoidea</taxon>
        <taxon>Aphididae</taxon>
        <taxon>Aphidini</taxon>
        <taxon>Aphis</taxon>
        <taxon>Aphis</taxon>
    </lineage>
</organism>
<protein>
    <recommendedName>
        <fullName evidence="1">Ig-like domain-containing protein</fullName>
    </recommendedName>
</protein>
<proteinExistence type="predicted"/>
<dbReference type="AlphaFoldDB" id="A0A6G0TFJ5"/>
<dbReference type="OrthoDB" id="10015491at2759"/>
<keyword evidence="3" id="KW-1185">Reference proteome</keyword>
<dbReference type="Gene3D" id="2.60.40.10">
    <property type="entry name" value="Immunoglobulins"/>
    <property type="match status" value="1"/>
</dbReference>
<dbReference type="SUPFAM" id="SSF48726">
    <property type="entry name" value="Immunoglobulin"/>
    <property type="match status" value="1"/>
</dbReference>
<accession>A0A6G0TFJ5</accession>
<dbReference type="InterPro" id="IPR036179">
    <property type="entry name" value="Ig-like_dom_sf"/>
</dbReference>
<feature type="domain" description="Ig-like" evidence="1">
    <location>
        <begin position="57"/>
        <end position="161"/>
    </location>
</feature>
<dbReference type="InterPro" id="IPR007110">
    <property type="entry name" value="Ig-like_dom"/>
</dbReference>
<comment type="caution">
    <text evidence="2">The sequence shown here is derived from an EMBL/GenBank/DDBJ whole genome shotgun (WGS) entry which is preliminary data.</text>
</comment>